<evidence type="ECO:0000313" key="2">
    <source>
        <dbReference type="Proteomes" id="UP000095392"/>
    </source>
</evidence>
<organism evidence="1 2">
    <name type="scientific">Alteromonas macleodii</name>
    <name type="common">Pseudoalteromonas macleodii</name>
    <dbReference type="NCBI Taxonomy" id="28108"/>
    <lineage>
        <taxon>Bacteria</taxon>
        <taxon>Pseudomonadati</taxon>
        <taxon>Pseudomonadota</taxon>
        <taxon>Gammaproteobacteria</taxon>
        <taxon>Alteromonadales</taxon>
        <taxon>Alteromonadaceae</taxon>
        <taxon>Alteromonas/Salinimonas group</taxon>
        <taxon>Alteromonas</taxon>
    </lineage>
</organism>
<evidence type="ECO:0000313" key="1">
    <source>
        <dbReference type="EMBL" id="OES24769.1"/>
    </source>
</evidence>
<comment type="caution">
    <text evidence="1">The sequence shown here is derived from an EMBL/GenBank/DDBJ whole genome shotgun (WGS) entry which is preliminary data.</text>
</comment>
<protein>
    <submittedName>
        <fullName evidence="1">Uncharacterized protein</fullName>
    </submittedName>
</protein>
<sequence length="79" mass="8831">MFSFLSSHYDHVERTTISVDASLEQAGIDVSSAKSKIKDVAQNQGKVEAIKHLNRMITPRPPMPLKATYDFVNQLVAEE</sequence>
<name>A0AB36FRB1_ALTMA</name>
<dbReference type="EMBL" id="MIPY01000058">
    <property type="protein sequence ID" value="OES24769.1"/>
    <property type="molecule type" value="Genomic_DNA"/>
</dbReference>
<dbReference type="AlphaFoldDB" id="A0AB36FRB1"/>
<keyword evidence="2" id="KW-1185">Reference proteome</keyword>
<reference evidence="1 2" key="1">
    <citation type="submission" date="2016-09" db="EMBL/GenBank/DDBJ databases">
        <title>Draft Genome Sequence of four Alteromonas macleodii strains isolated from copper coupons and grown long-term at elevated copper levels.</title>
        <authorList>
            <person name="Cusick K."/>
            <person name="Dale J."/>
            <person name="Little B."/>
            <person name="Biffinger J."/>
        </authorList>
    </citation>
    <scope>NUCLEOTIDE SEQUENCE [LARGE SCALE GENOMIC DNA]</scope>
    <source>
        <strain evidence="1 2">KCP01</strain>
    </source>
</reference>
<dbReference type="Proteomes" id="UP000095392">
    <property type="component" value="Unassembled WGS sequence"/>
</dbReference>
<accession>A0AB36FRB1</accession>
<gene>
    <name evidence="1" type="ORF">BFV95_4528</name>
</gene>
<proteinExistence type="predicted"/>
<dbReference type="RefSeq" id="WP_069945281.1">
    <property type="nucleotide sequence ID" value="NZ_MIPW01000063.1"/>
</dbReference>